<sequence>MMRMLLAILTLAFTSFSVSSATAQQTIRFPSADGRTTLTGYLFLPNAANGTQRPAVVLMHGRAGAYSSLAKGQFTAETLSKRHRAWGEMLAQAGYIALLVDGFGPRGYPQGFPRGSYEDRPAELNEVTVRPRDAYGALAYLRTRRDVAPNNIALLGWSNGGSATLAALAVDDALTSPAERQFRLGVALYPACGLKGQFENGYRPYAPVSVFIGDADEEVSSKRCAALVEQSRAAGGRISIQVYPGATHSFDDPGARRQSNPANADATTDATNRILQILAQGLQAR</sequence>
<dbReference type="AlphaFoldDB" id="A0A0S3PQQ6"/>
<reference evidence="5 6" key="1">
    <citation type="submission" date="2015-08" db="EMBL/GenBank/DDBJ databases">
        <title>Investigation of the bacterial diversity of lava forest soil.</title>
        <authorList>
            <person name="Lee J.S."/>
        </authorList>
    </citation>
    <scope>NUCLEOTIDE SEQUENCE [LARGE SCALE GENOMIC DNA]</scope>
    <source>
        <strain evidence="5 6">GJW-30</strain>
    </source>
</reference>
<dbReference type="Gene3D" id="3.40.50.1820">
    <property type="entry name" value="alpha/beta hydrolase"/>
    <property type="match status" value="1"/>
</dbReference>
<organism evidence="5 6">
    <name type="scientific">Variibacter gotjawalensis</name>
    <dbReference type="NCBI Taxonomy" id="1333996"/>
    <lineage>
        <taxon>Bacteria</taxon>
        <taxon>Pseudomonadati</taxon>
        <taxon>Pseudomonadota</taxon>
        <taxon>Alphaproteobacteria</taxon>
        <taxon>Hyphomicrobiales</taxon>
        <taxon>Nitrobacteraceae</taxon>
        <taxon>Variibacter</taxon>
    </lineage>
</organism>
<feature type="chain" id="PRO_5006615450" evidence="3">
    <location>
        <begin position="24"/>
        <end position="285"/>
    </location>
</feature>
<dbReference type="InterPro" id="IPR029058">
    <property type="entry name" value="AB_hydrolase_fold"/>
</dbReference>
<dbReference type="Proteomes" id="UP000236884">
    <property type="component" value="Chromosome"/>
</dbReference>
<dbReference type="RefSeq" id="WP_096351891.1">
    <property type="nucleotide sequence ID" value="NZ_AP014946.1"/>
</dbReference>
<gene>
    <name evidence="5" type="ORF">GJW-30_1_00784</name>
</gene>
<dbReference type="GO" id="GO:0052689">
    <property type="term" value="F:carboxylic ester hydrolase activity"/>
    <property type="evidence" value="ECO:0007669"/>
    <property type="project" value="UniProtKB-ARBA"/>
</dbReference>
<proteinExistence type="predicted"/>
<name>A0A0S3PQQ6_9BRAD</name>
<evidence type="ECO:0000313" key="5">
    <source>
        <dbReference type="EMBL" id="BAT58261.1"/>
    </source>
</evidence>
<evidence type="ECO:0000256" key="1">
    <source>
        <dbReference type="ARBA" id="ARBA00022801"/>
    </source>
</evidence>
<dbReference type="PANTHER" id="PTHR22946">
    <property type="entry name" value="DIENELACTONE HYDROLASE DOMAIN-CONTAINING PROTEIN-RELATED"/>
    <property type="match status" value="1"/>
</dbReference>
<feature type="signal peptide" evidence="3">
    <location>
        <begin position="1"/>
        <end position="23"/>
    </location>
</feature>
<keyword evidence="3" id="KW-0732">Signal</keyword>
<feature type="domain" description="Dienelactone hydrolase" evidence="4">
    <location>
        <begin position="40"/>
        <end position="280"/>
    </location>
</feature>
<keyword evidence="6" id="KW-1185">Reference proteome</keyword>
<keyword evidence="1 5" id="KW-0378">Hydrolase</keyword>
<evidence type="ECO:0000259" key="4">
    <source>
        <dbReference type="Pfam" id="PF01738"/>
    </source>
</evidence>
<dbReference type="InterPro" id="IPR050261">
    <property type="entry name" value="FrsA_esterase"/>
</dbReference>
<dbReference type="PANTHER" id="PTHR22946:SF9">
    <property type="entry name" value="POLYKETIDE TRANSFERASE AF380"/>
    <property type="match status" value="1"/>
</dbReference>
<evidence type="ECO:0000256" key="3">
    <source>
        <dbReference type="SAM" id="SignalP"/>
    </source>
</evidence>
<dbReference type="EMBL" id="AP014946">
    <property type="protein sequence ID" value="BAT58261.1"/>
    <property type="molecule type" value="Genomic_DNA"/>
</dbReference>
<evidence type="ECO:0000256" key="2">
    <source>
        <dbReference type="SAM" id="MobiDB-lite"/>
    </source>
</evidence>
<dbReference type="KEGG" id="vgo:GJW-30_1_00784"/>
<protein>
    <submittedName>
        <fullName evidence="5">Dienelactone hydrolase family protein</fullName>
    </submittedName>
</protein>
<accession>A0A0S3PQQ6</accession>
<dbReference type="SUPFAM" id="SSF53474">
    <property type="entry name" value="alpha/beta-Hydrolases"/>
    <property type="match status" value="1"/>
</dbReference>
<dbReference type="OrthoDB" id="3647650at2"/>
<feature type="region of interest" description="Disordered" evidence="2">
    <location>
        <begin position="249"/>
        <end position="268"/>
    </location>
</feature>
<dbReference type="Pfam" id="PF01738">
    <property type="entry name" value="DLH"/>
    <property type="match status" value="1"/>
</dbReference>
<evidence type="ECO:0000313" key="6">
    <source>
        <dbReference type="Proteomes" id="UP000236884"/>
    </source>
</evidence>
<dbReference type="InterPro" id="IPR002925">
    <property type="entry name" value="Dienelactn_hydro"/>
</dbReference>